<accession>A0ABR3MVI0</accession>
<dbReference type="EMBL" id="JAYMGO010000009">
    <property type="protein sequence ID" value="KAL1268655.1"/>
    <property type="molecule type" value="Genomic_DNA"/>
</dbReference>
<organism evidence="1 2">
    <name type="scientific">Cirrhinus molitorella</name>
    <name type="common">mud carp</name>
    <dbReference type="NCBI Taxonomy" id="172907"/>
    <lineage>
        <taxon>Eukaryota</taxon>
        <taxon>Metazoa</taxon>
        <taxon>Chordata</taxon>
        <taxon>Craniata</taxon>
        <taxon>Vertebrata</taxon>
        <taxon>Euteleostomi</taxon>
        <taxon>Actinopterygii</taxon>
        <taxon>Neopterygii</taxon>
        <taxon>Teleostei</taxon>
        <taxon>Ostariophysi</taxon>
        <taxon>Cypriniformes</taxon>
        <taxon>Cyprinidae</taxon>
        <taxon>Labeoninae</taxon>
        <taxon>Labeonini</taxon>
        <taxon>Cirrhinus</taxon>
    </lineage>
</organism>
<protein>
    <submittedName>
        <fullName evidence="1">Uncharacterized protein</fullName>
    </submittedName>
</protein>
<reference evidence="1 2" key="1">
    <citation type="submission" date="2023-09" db="EMBL/GenBank/DDBJ databases">
        <authorList>
            <person name="Wang M."/>
        </authorList>
    </citation>
    <scope>NUCLEOTIDE SEQUENCE [LARGE SCALE GENOMIC DNA]</scope>
    <source>
        <strain evidence="1">GT-2023</strain>
        <tissue evidence="1">Liver</tissue>
    </source>
</reference>
<evidence type="ECO:0000313" key="2">
    <source>
        <dbReference type="Proteomes" id="UP001558613"/>
    </source>
</evidence>
<proteinExistence type="predicted"/>
<dbReference type="Proteomes" id="UP001558613">
    <property type="component" value="Unassembled WGS sequence"/>
</dbReference>
<comment type="caution">
    <text evidence="1">The sequence shown here is derived from an EMBL/GenBank/DDBJ whole genome shotgun (WGS) entry which is preliminary data.</text>
</comment>
<keyword evidence="2" id="KW-1185">Reference proteome</keyword>
<gene>
    <name evidence="1" type="ORF">QQF64_034018</name>
</gene>
<sequence length="342" mass="37700">MYRTVHGPKFRRLADLLTETGRSEYGTMSEFRPTVNDIQSLEKDGLFVPVLGKPIKGTVVSVVADNLGAHSVAGNLSKALQGHTSPGFCVGERSKFQSNELLPVDMAPSAKLRIIFGEDDVRKLFFPAGTPSTLQALNDVLRETFDITGPFTVMSQDMVFRRDLESHYGGHVRSRISSSTIYRSKLLLIGCDTILLSAPDESGPSYRVARNPDLLERWPSLFCENQIKEEFKRITTIQSGANVFVPIGRHHVDGRRDIIIRCLVEYLGESGEELIKEFQFSAPVFPPWGPSTLGVVLVYQHGCRPIDSSSLGGWRTLHLCVEPLVCLGQGGHCVGTPCGQGR</sequence>
<evidence type="ECO:0000313" key="1">
    <source>
        <dbReference type="EMBL" id="KAL1268655.1"/>
    </source>
</evidence>
<name>A0ABR3MVI0_9TELE</name>